<evidence type="ECO:0000256" key="12">
    <source>
        <dbReference type="ARBA" id="ARBA00023295"/>
    </source>
</evidence>
<evidence type="ECO:0000256" key="9">
    <source>
        <dbReference type="ARBA" id="ARBA00023024"/>
    </source>
</evidence>
<dbReference type="SUPFAM" id="SSF48371">
    <property type="entry name" value="ARM repeat"/>
    <property type="match status" value="1"/>
</dbReference>
<dbReference type="EMBL" id="CP059666">
    <property type="protein sequence ID" value="QRW22692.1"/>
    <property type="molecule type" value="Genomic_DNA"/>
</dbReference>
<dbReference type="GO" id="GO:0012505">
    <property type="term" value="C:endomembrane system"/>
    <property type="evidence" value="ECO:0007669"/>
    <property type="project" value="UniProtKB-SubCell"/>
</dbReference>
<dbReference type="InterPro" id="IPR029070">
    <property type="entry name" value="Chitinase_insertion_sf"/>
</dbReference>
<keyword evidence="10" id="KW-0472">Membrane</keyword>
<dbReference type="KEGG" id="rsx:RhiXN_07728"/>
<dbReference type="AlphaFoldDB" id="A0A8H8SZJ7"/>
<evidence type="ECO:0000256" key="4">
    <source>
        <dbReference type="ARBA" id="ARBA00008682"/>
    </source>
</evidence>
<evidence type="ECO:0000256" key="10">
    <source>
        <dbReference type="ARBA" id="ARBA00023136"/>
    </source>
</evidence>
<feature type="domain" description="GH18" evidence="16">
    <location>
        <begin position="741"/>
        <end position="1089"/>
    </location>
</feature>
<dbReference type="SUPFAM" id="SSF51055">
    <property type="entry name" value="Carbohydrate binding domain"/>
    <property type="match status" value="1"/>
</dbReference>
<sequence>MSRPAPRKGENYELRADLNSEYRDRRKDAIKRVIANMTVGKDVSGLFPDVLKNMQTEDLEQKKLVYLYLMNYAKSQPELVILAVNTFVKDSNDPNPLVRALAIRTMGCLRAEKIIDYLSDPLHKALKDQDPYVRKTAALCVAKLYELKPELAIDNGFLEQLLDMVSDSNPMVVSNAVAALVDIHTTTLEMSEPDSRGLFELSQDILSKLLVALNECSEWGQAEHICERIMPQFQHVNGSVVLAAIKAVMTHIKHVTRQQLQTQLIRKMAPPLVSLISAEPEVQWVALRNINLLLQVEPNLLQNEMRVFFCKYNDPPYVKVEKLDIMVRLAAEKNVDTLLSELKERATSPSTYASEADVEFVRRAIKTIGHCAIKIEASAERCVNVLLDLIATRVSYVVQEAIVAVKDILRKYPSRYEGVIPIVCTALEELDEPEARASLVWIVGEHAEKIDNAGDLLEGFVDSFLEEAYPVQLQILAATVKLFLKKPGPSQAVVQRVLQTATKDCDSPDVRDRAYIYWRLLSLSSDAGAGKSVILAMRPPIELPRTSLPVPVLEELIRDLSSLASVYHKPAETFIGTGRMGASGSKGLGADLEEDVERALQTVAAGRKAENLLDFDEPVSGGTGQTNSLANLNLTTSPAAILTSSNPLADLADIFGSDSMSLGGSNAAVMSPTTAGSPNMHTLSLLVALGAALSAAASQIHHRPENFLTKAAPNTPPSNRTVTPQPLHERVAVLDKRANGKVNIGYFVNWGIYARAFYPQNIDASKLTHVLYSFADTDPSTGAIKLSDPDADRRNTGNFKQLYLLKQKNRSLKVLLSIGGWTYSQAGHFNFVTNPSARATFVSSAITLLEDNGLDGIDIDYEYPAAGAQAQGYASLLSELRAALDAHAAKKGESNPYQITVSRCPSWQVQLPKPVGFPNGQVVDFWNLMAYDYAGSWSTTSDDQANLYGPTNSDTDTDSAIKWYTANGATTSKIVMGLPLYGRAFESTNGIRQPFNGIGPGTWEAGVYDYKALPLAGAAVFEDSSRGSSYSYDSSKKELVSYDTPNVIRQKAAYIKSKGLGGGMFWELSSDKKGTDSLVSITASNIGALDSTPNHLYYPYSKFDNIKNNMGAGPGSPGTVAPSPTTTKPPVTTTTTKPPVTTTTAPPTTTTKPPTTGCGSLSAWRSDLAYVAGNVVSYNGHKWTAKWWNQNEFPGGASDAWTDNGAC</sequence>
<dbReference type="Pfam" id="PF02839">
    <property type="entry name" value="CBM_5_12"/>
    <property type="match status" value="1"/>
</dbReference>
<keyword evidence="13" id="KW-0624">Polysaccharide degradation</keyword>
<proteinExistence type="inferred from homology"/>
<dbReference type="PROSITE" id="PS01095">
    <property type="entry name" value="GH18_1"/>
    <property type="match status" value="1"/>
</dbReference>
<dbReference type="Gene3D" id="3.10.50.10">
    <property type="match status" value="1"/>
</dbReference>
<evidence type="ECO:0000256" key="11">
    <source>
        <dbReference type="ARBA" id="ARBA00023277"/>
    </source>
</evidence>
<evidence type="ECO:0000313" key="18">
    <source>
        <dbReference type="Proteomes" id="UP000650533"/>
    </source>
</evidence>
<dbReference type="CDD" id="cd12215">
    <property type="entry name" value="ChiC_BD"/>
    <property type="match status" value="1"/>
</dbReference>
<dbReference type="InterPro" id="IPR036573">
    <property type="entry name" value="CBM_sf_5/12"/>
</dbReference>
<dbReference type="InterPro" id="IPR026739">
    <property type="entry name" value="AP_beta"/>
</dbReference>
<evidence type="ECO:0000256" key="2">
    <source>
        <dbReference type="ARBA" id="ARBA00004308"/>
    </source>
</evidence>
<dbReference type="GO" id="GO:0030117">
    <property type="term" value="C:membrane coat"/>
    <property type="evidence" value="ECO:0007669"/>
    <property type="project" value="InterPro"/>
</dbReference>
<dbReference type="InterPro" id="IPR003610">
    <property type="entry name" value="CBM5/12"/>
</dbReference>
<dbReference type="Proteomes" id="UP000650533">
    <property type="component" value="Chromosome 9"/>
</dbReference>
<evidence type="ECO:0000256" key="13">
    <source>
        <dbReference type="ARBA" id="ARBA00023326"/>
    </source>
</evidence>
<dbReference type="PROSITE" id="PS51910">
    <property type="entry name" value="GH18_2"/>
    <property type="match status" value="1"/>
</dbReference>
<comment type="catalytic activity">
    <reaction evidence="1">
        <text>Random endo-hydrolysis of N-acetyl-beta-D-glucosaminide (1-&gt;4)-beta-linkages in chitin and chitodextrins.</text>
        <dbReference type="EC" id="3.2.1.14"/>
    </reaction>
</comment>
<dbReference type="GO" id="GO:0005576">
    <property type="term" value="C:extracellular region"/>
    <property type="evidence" value="ECO:0007669"/>
    <property type="project" value="InterPro"/>
</dbReference>
<dbReference type="InterPro" id="IPR016024">
    <property type="entry name" value="ARM-type_fold"/>
</dbReference>
<dbReference type="FunFam" id="3.10.50.10:FF:000005">
    <property type="entry name" value="Endochitinase B1"/>
    <property type="match status" value="1"/>
</dbReference>
<dbReference type="InterPro" id="IPR002553">
    <property type="entry name" value="Clathrin/coatomer_adapt-like_N"/>
</dbReference>
<keyword evidence="9" id="KW-0146">Chitin degradation</keyword>
<dbReference type="SMART" id="SM00636">
    <property type="entry name" value="Glyco_18"/>
    <property type="match status" value="1"/>
</dbReference>
<gene>
    <name evidence="17" type="ORF">RhiXN_07728</name>
</gene>
<dbReference type="PANTHER" id="PTHR11134">
    <property type="entry name" value="ADAPTOR COMPLEX SUBUNIT BETA FAMILY MEMBER"/>
    <property type="match status" value="1"/>
</dbReference>
<evidence type="ECO:0000256" key="15">
    <source>
        <dbReference type="SAM" id="MobiDB-lite"/>
    </source>
</evidence>
<dbReference type="Gene3D" id="3.20.20.80">
    <property type="entry name" value="Glycosidases"/>
    <property type="match status" value="1"/>
</dbReference>
<keyword evidence="6" id="KW-0813">Transport</keyword>
<dbReference type="GO" id="GO:0016192">
    <property type="term" value="P:vesicle-mediated transport"/>
    <property type="evidence" value="ECO:0007669"/>
    <property type="project" value="InterPro"/>
</dbReference>
<dbReference type="GO" id="GO:0006032">
    <property type="term" value="P:chitin catabolic process"/>
    <property type="evidence" value="ECO:0007669"/>
    <property type="project" value="UniProtKB-KW"/>
</dbReference>
<dbReference type="Pfam" id="PF01602">
    <property type="entry name" value="Adaptin_N"/>
    <property type="match status" value="1"/>
</dbReference>
<feature type="compositionally biased region" description="Low complexity" evidence="15">
    <location>
        <begin position="1119"/>
        <end position="1156"/>
    </location>
</feature>
<organism evidence="17 18">
    <name type="scientific">Rhizoctonia solani</name>
    <dbReference type="NCBI Taxonomy" id="456999"/>
    <lineage>
        <taxon>Eukaryota</taxon>
        <taxon>Fungi</taxon>
        <taxon>Dikarya</taxon>
        <taxon>Basidiomycota</taxon>
        <taxon>Agaricomycotina</taxon>
        <taxon>Agaricomycetes</taxon>
        <taxon>Cantharellales</taxon>
        <taxon>Ceratobasidiaceae</taxon>
        <taxon>Rhizoctonia</taxon>
    </lineage>
</organism>
<dbReference type="GO" id="GO:0008061">
    <property type="term" value="F:chitin binding"/>
    <property type="evidence" value="ECO:0007669"/>
    <property type="project" value="InterPro"/>
</dbReference>
<comment type="subcellular location">
    <subcellularLocation>
        <location evidence="2">Endomembrane system</location>
    </subcellularLocation>
</comment>
<reference evidence="17" key="1">
    <citation type="submission" date="2020-05" db="EMBL/GenBank/DDBJ databases">
        <title>Evolutionary and genomic comparisons of hybrid uninucleate and nonhybrid Rhizoctonia fungi.</title>
        <authorList>
            <person name="Li C."/>
            <person name="Chen X."/>
        </authorList>
    </citation>
    <scope>NUCLEOTIDE SEQUENCE</scope>
    <source>
        <strain evidence="17">AG-1 IA</strain>
    </source>
</reference>
<evidence type="ECO:0000256" key="8">
    <source>
        <dbReference type="ARBA" id="ARBA00022927"/>
    </source>
</evidence>
<protein>
    <recommendedName>
        <fullName evidence="5">chitinase</fullName>
        <ecNumber evidence="5">3.2.1.14</ecNumber>
    </recommendedName>
</protein>
<dbReference type="InterPro" id="IPR017853">
    <property type="entry name" value="GH"/>
</dbReference>
<dbReference type="GO" id="GO:0008843">
    <property type="term" value="F:endochitinase activity"/>
    <property type="evidence" value="ECO:0007669"/>
    <property type="project" value="UniProtKB-EC"/>
</dbReference>
<dbReference type="EC" id="3.2.1.14" evidence="5"/>
<dbReference type="Gene3D" id="2.10.10.20">
    <property type="entry name" value="Carbohydrate-binding module superfamily 5/12"/>
    <property type="match status" value="1"/>
</dbReference>
<keyword evidence="11" id="KW-0119">Carbohydrate metabolism</keyword>
<dbReference type="RefSeq" id="XP_043182929.1">
    <property type="nucleotide sequence ID" value="XM_043327544.1"/>
</dbReference>
<dbReference type="CDD" id="cd06548">
    <property type="entry name" value="GH18_chitinase"/>
    <property type="match status" value="1"/>
</dbReference>
<accession>A0A8H8SZJ7</accession>
<dbReference type="SMART" id="SM00495">
    <property type="entry name" value="ChtBD3"/>
    <property type="match status" value="1"/>
</dbReference>
<dbReference type="InterPro" id="IPR011583">
    <property type="entry name" value="Chitinase_II/V-like_cat"/>
</dbReference>
<comment type="similarity">
    <text evidence="4">Belongs to the glycosyl hydrolase 18 family. Chitinase class V subfamily.</text>
</comment>
<dbReference type="SUPFAM" id="SSF51445">
    <property type="entry name" value="(Trans)glycosidases"/>
    <property type="match status" value="1"/>
</dbReference>
<evidence type="ECO:0000256" key="6">
    <source>
        <dbReference type="ARBA" id="ARBA00022448"/>
    </source>
</evidence>
<evidence type="ECO:0000313" key="17">
    <source>
        <dbReference type="EMBL" id="QRW22692.1"/>
    </source>
</evidence>
<name>A0A8H8SZJ7_9AGAM</name>
<dbReference type="SMR" id="A0A8H8SZJ7"/>
<keyword evidence="7 14" id="KW-0378">Hydrolase</keyword>
<dbReference type="InterPro" id="IPR011989">
    <property type="entry name" value="ARM-like"/>
</dbReference>
<evidence type="ECO:0000256" key="5">
    <source>
        <dbReference type="ARBA" id="ARBA00012729"/>
    </source>
</evidence>
<dbReference type="Pfam" id="PF00704">
    <property type="entry name" value="Glyco_hydro_18"/>
    <property type="match status" value="1"/>
</dbReference>
<evidence type="ECO:0000256" key="14">
    <source>
        <dbReference type="RuleBase" id="RU000489"/>
    </source>
</evidence>
<dbReference type="InterPro" id="IPR001223">
    <property type="entry name" value="Glyco_hydro18_cat"/>
</dbReference>
<evidence type="ECO:0000256" key="1">
    <source>
        <dbReference type="ARBA" id="ARBA00000822"/>
    </source>
</evidence>
<dbReference type="InterPro" id="IPR001579">
    <property type="entry name" value="Glyco_hydro_18_chit_AS"/>
</dbReference>
<comment type="similarity">
    <text evidence="3">Belongs to the adaptor complexes large subunit family.</text>
</comment>
<dbReference type="GO" id="GO:0006886">
    <property type="term" value="P:intracellular protein transport"/>
    <property type="evidence" value="ECO:0007669"/>
    <property type="project" value="InterPro"/>
</dbReference>
<keyword evidence="12 14" id="KW-0326">Glycosidase</keyword>
<dbReference type="GO" id="GO:0030246">
    <property type="term" value="F:carbohydrate binding"/>
    <property type="evidence" value="ECO:0007669"/>
    <property type="project" value="InterPro"/>
</dbReference>
<dbReference type="GeneID" id="67030007"/>
<evidence type="ECO:0000256" key="3">
    <source>
        <dbReference type="ARBA" id="ARBA00006613"/>
    </source>
</evidence>
<evidence type="ECO:0000259" key="16">
    <source>
        <dbReference type="PROSITE" id="PS51910"/>
    </source>
</evidence>
<feature type="region of interest" description="Disordered" evidence="15">
    <location>
        <begin position="1111"/>
        <end position="1157"/>
    </location>
</feature>
<keyword evidence="8" id="KW-0653">Protein transport</keyword>
<dbReference type="GO" id="GO:0000272">
    <property type="term" value="P:polysaccharide catabolic process"/>
    <property type="evidence" value="ECO:0007669"/>
    <property type="project" value="UniProtKB-KW"/>
</dbReference>
<dbReference type="SUPFAM" id="SSF54556">
    <property type="entry name" value="Chitinase insertion domain"/>
    <property type="match status" value="1"/>
</dbReference>
<evidence type="ECO:0000256" key="7">
    <source>
        <dbReference type="ARBA" id="ARBA00022801"/>
    </source>
</evidence>
<dbReference type="Gene3D" id="1.25.10.10">
    <property type="entry name" value="Leucine-rich Repeat Variant"/>
    <property type="match status" value="1"/>
</dbReference>